<dbReference type="EMBL" id="BAABBF010000002">
    <property type="protein sequence ID" value="GAA3699074.1"/>
    <property type="molecule type" value="Genomic_DNA"/>
</dbReference>
<keyword evidence="3 11" id="KW-0963">Cytoplasm</keyword>
<keyword evidence="5 11" id="KW-0547">Nucleotide-binding</keyword>
<evidence type="ECO:0000256" key="3">
    <source>
        <dbReference type="ARBA" id="ARBA00022490"/>
    </source>
</evidence>
<dbReference type="PRINTS" id="PR01159">
    <property type="entry name" value="DNAGYRASEB"/>
</dbReference>
<dbReference type="Pfam" id="PF01751">
    <property type="entry name" value="Toprim"/>
    <property type="match status" value="1"/>
</dbReference>
<dbReference type="PANTHER" id="PTHR45866">
    <property type="entry name" value="DNA GYRASE/TOPOISOMERASE SUBUNIT B"/>
    <property type="match status" value="1"/>
</dbReference>
<dbReference type="RefSeq" id="WP_344691971.1">
    <property type="nucleotide sequence ID" value="NZ_BAABBF010000002.1"/>
</dbReference>
<dbReference type="InterPro" id="IPR001241">
    <property type="entry name" value="Topo_IIA"/>
</dbReference>
<keyword evidence="8 11" id="KW-0799">Topoisomerase</keyword>
<comment type="similarity">
    <text evidence="2 11">Belongs to the type II topoisomerase GyrB family.</text>
</comment>
<evidence type="ECO:0000256" key="2">
    <source>
        <dbReference type="ARBA" id="ARBA00010708"/>
    </source>
</evidence>
<comment type="subunit">
    <text evidence="11">Heterotetramer, composed of two GyrA and two GyrB chains. In the heterotetramer, GyrA contains the active site tyrosine that forms a transient covalent intermediate with DNA, while GyrB binds cofactors and catalyzes ATP hydrolysis.</text>
</comment>
<dbReference type="InterPro" id="IPR049353">
    <property type="entry name" value="GyrB_hook"/>
</dbReference>
<dbReference type="CDD" id="cd03366">
    <property type="entry name" value="TOPRIM_TopoIIA_GyrB"/>
    <property type="match status" value="1"/>
</dbReference>
<dbReference type="Gene3D" id="3.30.565.10">
    <property type="entry name" value="Histidine kinase-like ATPase, C-terminal domain"/>
    <property type="match status" value="1"/>
</dbReference>
<sequence>MTTPQNSQNPANTSDYGASSIKVLKGLDAVRKRPGMYIGDTDDGSGLHHMVFEVSDNAIDEALAGHCDRIDIVLNPDGSVSVTDNGRGIPTGIHPEEGVSAAEVIMTQLHAGGKFENTSDDNAYKVSGGLHGVGVSVVNALSEFLDLTIWRDGEEHYMRFAFGDAVAPLKVVGPAAPGQKGTRVTFLPSPATFKILEFDFEKLEHRYRELAFLNSGVRLFLTDGRHEEPKTVELYYEGGIAAFVKWLDRAKTPLFPEPIAIHGQRDEVGIDVALEWNDSYYENVLAFTNNIPQRDGGTHLAAFRAALTRTLNNYAEKSGLLKKEKVSLTGDDMREGLTAIVSVKLPDPKFSSQTKDKLVSSEVRQPLESLMADKLAEWLEENPAHGRSIVGKIIDAAAAREAAKRARELTRRKGAMDIASLPGKLADCQERDPAKSELFLVEGDSAGGSAKQGRDRHFQAILPLRGKILNTERARFDRMISSKEIGTLIQAMGTGIGRDDFNADKLRYHKVVIMTDADVDGAHIRTLLLTFFYRQMPELIERGHLFIAQPPLYKATKGRSEVYLKDDTALDEYLVEGGVQTMVFETAVGARTGRDLKDLTDHARRMRTLMRYVPRRYDPSIIEVLALGGALDPALTREQRQATVAEVTRRLESGETGTVGEATWTARLTEDGGIHFERRWRGVTDHHIVEASFIASAEARKLHTLSAEQADSFAQAGKLVPARGAAQATAPEDEDREGDDAPTDENGEKTTLARGESRVARPSQLLDAILAAGRKGLAIQRYKGLGEMNAEQLWETTLDPSNRTMLRVTSDDVSAADMIFTQLMGEVVEPRREFIQDNALNVANLDV</sequence>
<keyword evidence="6 11" id="KW-0067">ATP-binding</keyword>
<keyword evidence="7 11" id="KW-0460">Magnesium</keyword>
<dbReference type="Pfam" id="PF18053">
    <property type="entry name" value="GyrB_insert"/>
    <property type="match status" value="1"/>
</dbReference>
<dbReference type="CDD" id="cd00822">
    <property type="entry name" value="TopoII_Trans_DNA_gyrase"/>
    <property type="match status" value="1"/>
</dbReference>
<feature type="binding site" evidence="11">
    <location>
        <position position="516"/>
    </location>
    <ligand>
        <name>Mg(2+)</name>
        <dbReference type="ChEBI" id="CHEBI:18420"/>
        <label>1</label>
        <note>catalytic</note>
    </ligand>
</feature>
<proteinExistence type="inferred from homology"/>
<dbReference type="InterPro" id="IPR034160">
    <property type="entry name" value="TOPRIM_GyrB"/>
</dbReference>
<dbReference type="EC" id="5.6.2.2" evidence="11"/>
<keyword evidence="15" id="KW-1185">Reference proteome</keyword>
<dbReference type="InterPro" id="IPR011557">
    <property type="entry name" value="GyrB"/>
</dbReference>
<feature type="compositionally biased region" description="Acidic residues" evidence="12">
    <location>
        <begin position="731"/>
        <end position="745"/>
    </location>
</feature>
<evidence type="ECO:0000313" key="15">
    <source>
        <dbReference type="Proteomes" id="UP001500523"/>
    </source>
</evidence>
<dbReference type="SMART" id="SM00433">
    <property type="entry name" value="TOP2c"/>
    <property type="match status" value="1"/>
</dbReference>
<evidence type="ECO:0000256" key="12">
    <source>
        <dbReference type="SAM" id="MobiDB-lite"/>
    </source>
</evidence>
<dbReference type="InterPro" id="IPR006171">
    <property type="entry name" value="TOPRIM_dom"/>
</dbReference>
<dbReference type="InterPro" id="IPR013506">
    <property type="entry name" value="Topo_IIA_bsu_dom2"/>
</dbReference>
<dbReference type="InterPro" id="IPR018522">
    <property type="entry name" value="TopoIIA_CS"/>
</dbReference>
<dbReference type="InterPro" id="IPR002288">
    <property type="entry name" value="DNA_gyrase_B_C"/>
</dbReference>
<comment type="function">
    <text evidence="11">A type II topoisomerase that negatively supercoils closed circular double-stranded (ds) DNA in an ATP-dependent manner to modulate DNA topology and maintain chromosomes in an underwound state. Negative supercoiling favors strand separation, and DNA replication, transcription, recombination and repair, all of which involve strand separation. Also able to catalyze the interconversion of other topological isomers of dsDNA rings, including catenanes and knotted rings. Type II topoisomerases break and join 2 DNA strands simultaneously in an ATP-dependent manner.</text>
</comment>
<evidence type="ECO:0000256" key="1">
    <source>
        <dbReference type="ARBA" id="ARBA00000185"/>
    </source>
</evidence>
<comment type="caution">
    <text evidence="14">The sequence shown here is derived from an EMBL/GenBank/DDBJ whole genome shotgun (WGS) entry which is preliminary data.</text>
</comment>
<dbReference type="Pfam" id="PF00204">
    <property type="entry name" value="DNA_gyraseB"/>
    <property type="match status" value="1"/>
</dbReference>
<dbReference type="InterPro" id="IPR041423">
    <property type="entry name" value="GyrB_insert"/>
</dbReference>
<dbReference type="HAMAP" id="MF_01898">
    <property type="entry name" value="GyrB"/>
    <property type="match status" value="1"/>
</dbReference>
<protein>
    <recommendedName>
        <fullName evidence="11">DNA gyrase subunit B</fullName>
        <ecNumber evidence="11">5.6.2.2</ecNumber>
    </recommendedName>
</protein>
<comment type="catalytic activity">
    <reaction evidence="1 11">
        <text>ATP-dependent breakage, passage and rejoining of double-stranded DNA.</text>
        <dbReference type="EC" id="5.6.2.2"/>
    </reaction>
</comment>
<feature type="binding site" evidence="11">
    <location>
        <position position="518"/>
    </location>
    <ligand>
        <name>Mg(2+)</name>
        <dbReference type="ChEBI" id="CHEBI:18420"/>
        <label>2</label>
    </ligand>
</feature>
<evidence type="ECO:0000313" key="14">
    <source>
        <dbReference type="EMBL" id="GAA3699074.1"/>
    </source>
</evidence>
<dbReference type="InterPro" id="IPR036890">
    <property type="entry name" value="HATPase_C_sf"/>
</dbReference>
<dbReference type="Proteomes" id="UP001500523">
    <property type="component" value="Unassembled WGS sequence"/>
</dbReference>
<dbReference type="Gene3D" id="3.40.50.670">
    <property type="match status" value="2"/>
</dbReference>
<evidence type="ECO:0000256" key="5">
    <source>
        <dbReference type="ARBA" id="ARBA00022741"/>
    </source>
</evidence>
<dbReference type="InterPro" id="IPR020568">
    <property type="entry name" value="Ribosomal_Su5_D2-typ_SF"/>
</dbReference>
<dbReference type="InterPro" id="IPR003594">
    <property type="entry name" value="HATPase_dom"/>
</dbReference>
<feature type="binding site" evidence="11">
    <location>
        <position position="442"/>
    </location>
    <ligand>
        <name>Mg(2+)</name>
        <dbReference type="ChEBI" id="CHEBI:18420"/>
        <label>1</label>
        <note>catalytic</note>
    </ligand>
</feature>
<dbReference type="InterPro" id="IPR014721">
    <property type="entry name" value="Ribsml_uS5_D2-typ_fold_subgr"/>
</dbReference>
<accession>A0ABP7D423</accession>
<evidence type="ECO:0000256" key="11">
    <source>
        <dbReference type="HAMAP-Rule" id="MF_01898"/>
    </source>
</evidence>
<dbReference type="SMART" id="SM00387">
    <property type="entry name" value="HATPase_c"/>
    <property type="match status" value="1"/>
</dbReference>
<dbReference type="PROSITE" id="PS50880">
    <property type="entry name" value="TOPRIM"/>
    <property type="match status" value="1"/>
</dbReference>
<dbReference type="Pfam" id="PF02518">
    <property type="entry name" value="HATPase_c"/>
    <property type="match status" value="1"/>
</dbReference>
<name>A0ABP7D423_9SPHN</name>
<dbReference type="SUPFAM" id="SSF54211">
    <property type="entry name" value="Ribosomal protein S5 domain 2-like"/>
    <property type="match status" value="1"/>
</dbReference>
<dbReference type="PRINTS" id="PR00418">
    <property type="entry name" value="TPI2FAMILY"/>
</dbReference>
<keyword evidence="4 11" id="KW-0479">Metal-binding</keyword>
<comment type="miscellaneous">
    <text evidence="11">Few gyrases are as efficient as E.coli at forming negative supercoils. Not all organisms have 2 type II topoisomerases; in organisms with a single type II topoisomerase this enzyme also has to decatenate newly replicated chromosomes.</text>
</comment>
<evidence type="ECO:0000256" key="7">
    <source>
        <dbReference type="ARBA" id="ARBA00022842"/>
    </source>
</evidence>
<evidence type="ECO:0000256" key="9">
    <source>
        <dbReference type="ARBA" id="ARBA00023125"/>
    </source>
</evidence>
<evidence type="ECO:0000256" key="8">
    <source>
        <dbReference type="ARBA" id="ARBA00023029"/>
    </source>
</evidence>
<comment type="cofactor">
    <cofactor evidence="11">
        <name>Mg(2+)</name>
        <dbReference type="ChEBI" id="CHEBI:18420"/>
    </cofactor>
    <cofactor evidence="11">
        <name>Mn(2+)</name>
        <dbReference type="ChEBI" id="CHEBI:29035"/>
    </cofactor>
    <cofactor evidence="11">
        <name>Ca(2+)</name>
        <dbReference type="ChEBI" id="CHEBI:29108"/>
    </cofactor>
    <text evidence="11">Binds two Mg(2+) per subunit. The magnesium ions form salt bridges with both the protein and the DNA. Can also accept other divalent metal cations, such as Mn(2+) or Ca(2+).</text>
</comment>
<feature type="region of interest" description="Disordered" evidence="12">
    <location>
        <begin position="719"/>
        <end position="759"/>
    </location>
</feature>
<dbReference type="InterPro" id="IPR013760">
    <property type="entry name" value="Topo_IIA-like_dom_sf"/>
</dbReference>
<dbReference type="PROSITE" id="PS00177">
    <property type="entry name" value="TOPOISOMERASE_II"/>
    <property type="match status" value="1"/>
</dbReference>
<comment type="subcellular location">
    <subcellularLocation>
        <location evidence="11">Cytoplasm</location>
    </subcellularLocation>
</comment>
<dbReference type="CDD" id="cd16928">
    <property type="entry name" value="HATPase_GyrB-like"/>
    <property type="match status" value="1"/>
</dbReference>
<dbReference type="Pfam" id="PF00986">
    <property type="entry name" value="DNA_gyraseB_C"/>
    <property type="match status" value="1"/>
</dbReference>
<evidence type="ECO:0000259" key="13">
    <source>
        <dbReference type="PROSITE" id="PS50880"/>
    </source>
</evidence>
<dbReference type="NCBIfam" id="NF004189">
    <property type="entry name" value="PRK05644.1"/>
    <property type="match status" value="1"/>
</dbReference>
<dbReference type="SUPFAM" id="SSF56719">
    <property type="entry name" value="Type II DNA topoisomerase"/>
    <property type="match status" value="1"/>
</dbReference>
<dbReference type="Gene3D" id="3.30.230.10">
    <property type="match status" value="1"/>
</dbReference>
<dbReference type="NCBIfam" id="TIGR01059">
    <property type="entry name" value="gyrB"/>
    <property type="match status" value="1"/>
</dbReference>
<dbReference type="InterPro" id="IPR000565">
    <property type="entry name" value="Topo_IIA_B"/>
</dbReference>
<dbReference type="InterPro" id="IPR013759">
    <property type="entry name" value="Topo_IIA_B_C"/>
</dbReference>
<evidence type="ECO:0000256" key="6">
    <source>
        <dbReference type="ARBA" id="ARBA00022840"/>
    </source>
</evidence>
<organism evidence="14 15">
    <name type="scientific">Sphingomonas cynarae</name>
    <dbReference type="NCBI Taxonomy" id="930197"/>
    <lineage>
        <taxon>Bacteria</taxon>
        <taxon>Pseudomonadati</taxon>
        <taxon>Pseudomonadota</taxon>
        <taxon>Alphaproteobacteria</taxon>
        <taxon>Sphingomonadales</taxon>
        <taxon>Sphingomonadaceae</taxon>
        <taxon>Sphingomonas</taxon>
    </lineage>
</organism>
<feature type="site" description="Interaction with DNA" evidence="11">
    <location>
        <position position="470"/>
    </location>
</feature>
<keyword evidence="10 11" id="KW-0413">Isomerase</keyword>
<feature type="site" description="Interaction with DNA" evidence="11">
    <location>
        <position position="467"/>
    </location>
</feature>
<gene>
    <name evidence="11 14" type="primary">gyrB</name>
    <name evidence="14" type="ORF">GCM10022268_06610</name>
</gene>
<feature type="domain" description="Toprim" evidence="13">
    <location>
        <begin position="436"/>
        <end position="551"/>
    </location>
</feature>
<feature type="binding site" evidence="11">
    <location>
        <position position="516"/>
    </location>
    <ligand>
        <name>Mg(2+)</name>
        <dbReference type="ChEBI" id="CHEBI:18420"/>
        <label>2</label>
    </ligand>
</feature>
<dbReference type="NCBIfam" id="NF011501">
    <property type="entry name" value="PRK14939.1"/>
    <property type="match status" value="1"/>
</dbReference>
<evidence type="ECO:0000256" key="4">
    <source>
        <dbReference type="ARBA" id="ARBA00022723"/>
    </source>
</evidence>
<keyword evidence="9" id="KW-0238">DNA-binding</keyword>
<reference evidence="15" key="1">
    <citation type="journal article" date="2019" name="Int. J. Syst. Evol. Microbiol.">
        <title>The Global Catalogue of Microorganisms (GCM) 10K type strain sequencing project: providing services to taxonomists for standard genome sequencing and annotation.</title>
        <authorList>
            <consortium name="The Broad Institute Genomics Platform"/>
            <consortium name="The Broad Institute Genome Sequencing Center for Infectious Disease"/>
            <person name="Wu L."/>
            <person name="Ma J."/>
        </authorList>
    </citation>
    <scope>NUCLEOTIDE SEQUENCE [LARGE SCALE GENOMIC DNA]</scope>
    <source>
        <strain evidence="15">JCM 17498</strain>
    </source>
</reference>
<evidence type="ECO:0000256" key="10">
    <source>
        <dbReference type="ARBA" id="ARBA00023235"/>
    </source>
</evidence>
<dbReference type="PANTHER" id="PTHR45866:SF1">
    <property type="entry name" value="DNA GYRASE SUBUNIT B, MITOCHONDRIAL"/>
    <property type="match status" value="1"/>
</dbReference>
<dbReference type="SUPFAM" id="SSF55874">
    <property type="entry name" value="ATPase domain of HSP90 chaperone/DNA topoisomerase II/histidine kinase"/>
    <property type="match status" value="1"/>
</dbReference>
<dbReference type="Pfam" id="PF21249">
    <property type="entry name" value="GyrB_hook"/>
    <property type="match status" value="1"/>
</dbReference>